<feature type="compositionally biased region" description="Basic and acidic residues" evidence="4">
    <location>
        <begin position="15"/>
        <end position="27"/>
    </location>
</feature>
<proteinExistence type="inferred from homology"/>
<evidence type="ECO:0000256" key="3">
    <source>
        <dbReference type="ARBA" id="ARBA00023054"/>
    </source>
</evidence>
<evidence type="ECO:0000256" key="4">
    <source>
        <dbReference type="SAM" id="MobiDB-lite"/>
    </source>
</evidence>
<comment type="similarity">
    <text evidence="1">Belongs to the zygin family.</text>
</comment>
<keyword evidence="3" id="KW-0175">Coiled coil</keyword>
<evidence type="ECO:0000313" key="6">
    <source>
        <dbReference type="Proteomes" id="UP001431783"/>
    </source>
</evidence>
<sequence>MRRCAFQSSVQISDRTARTPARERRTESQSIRKIQFNLNHRRVRCLRTMRDLASKMAELKFEAPLAQFDDGDEWGSTEFQNGLKNENTLNNINLNKKTKDLNDVLNDFNENAENINNTTLDTLSQNKKNILANGDVPSVADNFTETFSGSLEDLVNTFDDKITKCFGNYEESVENLAPVQVRTQEEIMNECQ</sequence>
<keyword evidence="6" id="KW-1185">Reference proteome</keyword>
<dbReference type="GO" id="GO:0005737">
    <property type="term" value="C:cytoplasm"/>
    <property type="evidence" value="ECO:0007669"/>
    <property type="project" value="TreeGrafter"/>
</dbReference>
<dbReference type="Pfam" id="PF07763">
    <property type="entry name" value="FEZ"/>
    <property type="match status" value="1"/>
</dbReference>
<dbReference type="PANTHER" id="PTHR12394">
    <property type="entry name" value="ZYGIN"/>
    <property type="match status" value="1"/>
</dbReference>
<dbReference type="InterPro" id="IPR011680">
    <property type="entry name" value="FEZ"/>
</dbReference>
<dbReference type="EMBL" id="JARQZJ010000002">
    <property type="protein sequence ID" value="KAK9869966.1"/>
    <property type="molecule type" value="Genomic_DNA"/>
</dbReference>
<dbReference type="GO" id="GO:0030424">
    <property type="term" value="C:axon"/>
    <property type="evidence" value="ECO:0007669"/>
    <property type="project" value="TreeGrafter"/>
</dbReference>
<gene>
    <name evidence="5" type="ORF">WA026_006063</name>
</gene>
<evidence type="ECO:0000256" key="2">
    <source>
        <dbReference type="ARBA" id="ARBA00022553"/>
    </source>
</evidence>
<evidence type="ECO:0000256" key="1">
    <source>
        <dbReference type="ARBA" id="ARBA00006788"/>
    </source>
</evidence>
<dbReference type="AlphaFoldDB" id="A0AAW1THU1"/>
<feature type="region of interest" description="Disordered" evidence="4">
    <location>
        <begin position="7"/>
        <end position="28"/>
    </location>
</feature>
<name>A0AAW1THU1_9CUCU</name>
<keyword evidence="2" id="KW-0597">Phosphoprotein</keyword>
<dbReference type="PANTHER" id="PTHR12394:SF12">
    <property type="entry name" value="LD08195P"/>
    <property type="match status" value="1"/>
</dbReference>
<protein>
    <submittedName>
        <fullName evidence="5">Uncharacterized protein</fullName>
    </submittedName>
</protein>
<reference evidence="5 6" key="1">
    <citation type="submission" date="2023-03" db="EMBL/GenBank/DDBJ databases">
        <title>Genome insight into feeding habits of ladybird beetles.</title>
        <authorList>
            <person name="Li H.-S."/>
            <person name="Huang Y.-H."/>
            <person name="Pang H."/>
        </authorList>
    </citation>
    <scope>NUCLEOTIDE SEQUENCE [LARGE SCALE GENOMIC DNA]</scope>
    <source>
        <strain evidence="5">SYSU_2023b</strain>
        <tissue evidence="5">Whole body</tissue>
    </source>
</reference>
<evidence type="ECO:0000313" key="5">
    <source>
        <dbReference type="EMBL" id="KAK9869966.1"/>
    </source>
</evidence>
<organism evidence="5 6">
    <name type="scientific">Henosepilachna vigintioctopunctata</name>
    <dbReference type="NCBI Taxonomy" id="420089"/>
    <lineage>
        <taxon>Eukaryota</taxon>
        <taxon>Metazoa</taxon>
        <taxon>Ecdysozoa</taxon>
        <taxon>Arthropoda</taxon>
        <taxon>Hexapoda</taxon>
        <taxon>Insecta</taxon>
        <taxon>Pterygota</taxon>
        <taxon>Neoptera</taxon>
        <taxon>Endopterygota</taxon>
        <taxon>Coleoptera</taxon>
        <taxon>Polyphaga</taxon>
        <taxon>Cucujiformia</taxon>
        <taxon>Coccinelloidea</taxon>
        <taxon>Coccinellidae</taxon>
        <taxon>Epilachninae</taxon>
        <taxon>Epilachnini</taxon>
        <taxon>Henosepilachna</taxon>
    </lineage>
</organism>
<dbReference type="Proteomes" id="UP001431783">
    <property type="component" value="Unassembled WGS sequence"/>
</dbReference>
<accession>A0AAW1THU1</accession>
<comment type="caution">
    <text evidence="5">The sequence shown here is derived from an EMBL/GenBank/DDBJ whole genome shotgun (WGS) entry which is preliminary data.</text>
</comment>